<sequence length="71" mass="8468">MEHKPLPAKRDRSNENLTRTIERLIRRCDKISLRGNFDVYLLVRRNNRYYEYNSASDSSFPASIDEISDFL</sequence>
<name>A0A0B7KL44_BIOOC</name>
<evidence type="ECO:0000313" key="1">
    <source>
        <dbReference type="EMBL" id="CEO57904.1"/>
    </source>
</evidence>
<accession>A0A0B7KL44</accession>
<proteinExistence type="predicted"/>
<dbReference type="EMBL" id="CDPU01000178">
    <property type="protein sequence ID" value="CEO57904.1"/>
    <property type="molecule type" value="Genomic_DNA"/>
</dbReference>
<dbReference type="AlphaFoldDB" id="A0A0B7KL44"/>
<protein>
    <recommendedName>
        <fullName evidence="2">MADS-box domain-containing protein</fullName>
    </recommendedName>
</protein>
<organism evidence="1">
    <name type="scientific">Bionectria ochroleuca</name>
    <name type="common">Gliocladium roseum</name>
    <dbReference type="NCBI Taxonomy" id="29856"/>
    <lineage>
        <taxon>Eukaryota</taxon>
        <taxon>Fungi</taxon>
        <taxon>Dikarya</taxon>
        <taxon>Ascomycota</taxon>
        <taxon>Pezizomycotina</taxon>
        <taxon>Sordariomycetes</taxon>
        <taxon>Hypocreomycetidae</taxon>
        <taxon>Hypocreales</taxon>
        <taxon>Bionectriaceae</taxon>
        <taxon>Clonostachys</taxon>
    </lineage>
</organism>
<gene>
    <name evidence="1" type="ORF">BN869_000013962_1</name>
</gene>
<reference evidence="1" key="1">
    <citation type="submission" date="2015-01" db="EMBL/GenBank/DDBJ databases">
        <authorList>
            <person name="Durling Mikael"/>
        </authorList>
    </citation>
    <scope>NUCLEOTIDE SEQUENCE</scope>
</reference>
<evidence type="ECO:0008006" key="2">
    <source>
        <dbReference type="Google" id="ProtNLM"/>
    </source>
</evidence>